<comment type="caution">
    <text evidence="13">The sequence shown here is derived from an EMBL/GenBank/DDBJ whole genome shotgun (WGS) entry which is preliminary data.</text>
</comment>
<evidence type="ECO:0000313" key="14">
    <source>
        <dbReference type="Proteomes" id="UP001642520"/>
    </source>
</evidence>
<evidence type="ECO:0000256" key="2">
    <source>
        <dbReference type="ARBA" id="ARBA00003690"/>
    </source>
</evidence>
<comment type="subcellular location">
    <subcellularLocation>
        <location evidence="4">Endoplasmic reticulum membrane</location>
        <topology evidence="4">Peripheral membrane protein</topology>
    </subcellularLocation>
    <subcellularLocation>
        <location evidence="3">Microsome membrane</location>
        <topology evidence="3">Peripheral membrane protein</topology>
    </subcellularLocation>
</comment>
<accession>A0ABP1N412</accession>
<sequence length="548" mass="64143">MITLPLQTFTFYSLIVGAILLALHFYIENQRIVRYANKLPGPKKLPILGHALYLLRLKPEIIVKKSIEYNVYGPVVGGLLLNRLYVFLYHPRDIEIILKSTVNIQKSRDYDFFKPWLGDGILISTGDKWRRHRKIIAPTFHQSVLKAFIPLFYENSRDLVMRLRDKVGQEFDCHDYMSKITVDILLDTVMGMRATEKYKNSYEYAKAVMDICDIIHRRHFNLQLRLDILFHWSSESKQYSKLLSTIHDLSKTVVEKRKEEYYQKYRSAIENEDKPKRLETSVKEPSKDNNQTMRMHYVNDDLDDIDRNDIGEKKRLAFLDLMLEMSRNGAQLTDEEIKDEVDTIMFEGHDTTAAASSFVLCLLGIHQDVQNRVYEELDEIFKGSDRPCTFDDTLEMKYLERVIFETIRLFPPVPIIARELSEDVQLATGKYMLPKGANVVVLPFATHRMMEFYPNPEQFNPDNFLPEKMQSRHHYSFIPFSAGPRSCVGRKYAMLKLKVVLSTILRNYRILSNVKEKDFWLKADIILKRVDGFRIKIEPRNKTGLVAA</sequence>
<dbReference type="Gene3D" id="1.10.630.10">
    <property type="entry name" value="Cytochrome P450"/>
    <property type="match status" value="1"/>
</dbReference>
<dbReference type="PANTHER" id="PTHR24291">
    <property type="entry name" value="CYTOCHROME P450 FAMILY 4"/>
    <property type="match status" value="1"/>
</dbReference>
<comment type="similarity">
    <text evidence="5 11">Belongs to the cytochrome P450 family.</text>
</comment>
<evidence type="ECO:0000256" key="12">
    <source>
        <dbReference type="SAM" id="Phobius"/>
    </source>
</evidence>
<dbReference type="InterPro" id="IPR036396">
    <property type="entry name" value="Cyt_P450_sf"/>
</dbReference>
<dbReference type="InterPro" id="IPR001128">
    <property type="entry name" value="Cyt_P450"/>
</dbReference>
<gene>
    <name evidence="13" type="ORF">XYLVIOL_LOCUS1365</name>
</gene>
<dbReference type="SUPFAM" id="SSF48264">
    <property type="entry name" value="Cytochrome P450"/>
    <property type="match status" value="1"/>
</dbReference>
<dbReference type="PRINTS" id="PR00465">
    <property type="entry name" value="EP450IV"/>
</dbReference>
<organism evidence="13 14">
    <name type="scientific">Xylocopa violacea</name>
    <name type="common">Violet carpenter bee</name>
    <name type="synonym">Apis violacea</name>
    <dbReference type="NCBI Taxonomy" id="135666"/>
    <lineage>
        <taxon>Eukaryota</taxon>
        <taxon>Metazoa</taxon>
        <taxon>Ecdysozoa</taxon>
        <taxon>Arthropoda</taxon>
        <taxon>Hexapoda</taxon>
        <taxon>Insecta</taxon>
        <taxon>Pterygota</taxon>
        <taxon>Neoptera</taxon>
        <taxon>Endopterygota</taxon>
        <taxon>Hymenoptera</taxon>
        <taxon>Apocrita</taxon>
        <taxon>Aculeata</taxon>
        <taxon>Apoidea</taxon>
        <taxon>Anthophila</taxon>
        <taxon>Apidae</taxon>
        <taxon>Xylocopa</taxon>
        <taxon>Xylocopa</taxon>
    </lineage>
</organism>
<keyword evidence="7 11" id="KW-0479">Metal-binding</keyword>
<keyword evidence="12" id="KW-0812">Transmembrane</keyword>
<keyword evidence="12" id="KW-1133">Transmembrane helix</keyword>
<evidence type="ECO:0008006" key="15">
    <source>
        <dbReference type="Google" id="ProtNLM"/>
    </source>
</evidence>
<comment type="function">
    <text evidence="2">May be involved in the metabolism of insect hormones and in the breakdown of synthetic insecticides.</text>
</comment>
<comment type="cofactor">
    <cofactor evidence="1">
        <name>heme</name>
        <dbReference type="ChEBI" id="CHEBI:30413"/>
    </cofactor>
</comment>
<dbReference type="EMBL" id="CAXAJV020001282">
    <property type="protein sequence ID" value="CAL7935046.1"/>
    <property type="molecule type" value="Genomic_DNA"/>
</dbReference>
<dbReference type="PROSITE" id="PS00086">
    <property type="entry name" value="CYTOCHROME_P450"/>
    <property type="match status" value="1"/>
</dbReference>
<name>A0ABP1N412_XYLVO</name>
<dbReference type="PRINTS" id="PR00385">
    <property type="entry name" value="P450"/>
</dbReference>
<keyword evidence="8 11" id="KW-0560">Oxidoreductase</keyword>
<evidence type="ECO:0000256" key="11">
    <source>
        <dbReference type="RuleBase" id="RU000461"/>
    </source>
</evidence>
<keyword evidence="9 11" id="KW-0408">Iron</keyword>
<evidence type="ECO:0000313" key="13">
    <source>
        <dbReference type="EMBL" id="CAL7935046.1"/>
    </source>
</evidence>
<keyword evidence="6 11" id="KW-0349">Heme</keyword>
<dbReference type="InterPro" id="IPR002403">
    <property type="entry name" value="Cyt_P450_E_grp-IV"/>
</dbReference>
<evidence type="ECO:0000256" key="8">
    <source>
        <dbReference type="ARBA" id="ARBA00023002"/>
    </source>
</evidence>
<evidence type="ECO:0000256" key="7">
    <source>
        <dbReference type="ARBA" id="ARBA00022723"/>
    </source>
</evidence>
<proteinExistence type="inferred from homology"/>
<dbReference type="InterPro" id="IPR017972">
    <property type="entry name" value="Cyt_P450_CS"/>
</dbReference>
<dbReference type="InterPro" id="IPR050196">
    <property type="entry name" value="Cytochrome_P450_Monoox"/>
</dbReference>
<dbReference type="Pfam" id="PF00067">
    <property type="entry name" value="p450"/>
    <property type="match status" value="1"/>
</dbReference>
<reference evidence="13 14" key="1">
    <citation type="submission" date="2024-08" db="EMBL/GenBank/DDBJ databases">
        <authorList>
            <person name="Will J Nash"/>
            <person name="Angela Man"/>
            <person name="Seanna McTaggart"/>
            <person name="Kendall Baker"/>
            <person name="Tom Barker"/>
            <person name="Leah Catchpole"/>
            <person name="Alex Durrant"/>
            <person name="Karim Gharbi"/>
            <person name="Naomi Irish"/>
            <person name="Gemy Kaithakottil"/>
            <person name="Debby Ku"/>
            <person name="Aaliyah Providence"/>
            <person name="Felix Shaw"/>
            <person name="David Swarbreck"/>
            <person name="Chris Watkins"/>
            <person name="Ann M. McCartney"/>
            <person name="Giulio Formenti"/>
            <person name="Alice Mouton"/>
            <person name="Noel Vella"/>
            <person name="Bjorn M von Reumont"/>
            <person name="Adriana Vella"/>
            <person name="Wilfried Haerty"/>
        </authorList>
    </citation>
    <scope>NUCLEOTIDE SEQUENCE [LARGE SCALE GENOMIC DNA]</scope>
</reference>
<feature type="transmembrane region" description="Helical" evidence="12">
    <location>
        <begin position="6"/>
        <end position="27"/>
    </location>
</feature>
<evidence type="ECO:0000256" key="3">
    <source>
        <dbReference type="ARBA" id="ARBA00004174"/>
    </source>
</evidence>
<keyword evidence="10 11" id="KW-0503">Monooxygenase</keyword>
<dbReference type="Proteomes" id="UP001642520">
    <property type="component" value="Unassembled WGS sequence"/>
</dbReference>
<protein>
    <recommendedName>
        <fullName evidence="15">Cytochrome P450</fullName>
    </recommendedName>
</protein>
<evidence type="ECO:0000256" key="9">
    <source>
        <dbReference type="ARBA" id="ARBA00023004"/>
    </source>
</evidence>
<evidence type="ECO:0000256" key="4">
    <source>
        <dbReference type="ARBA" id="ARBA00004406"/>
    </source>
</evidence>
<keyword evidence="14" id="KW-1185">Reference proteome</keyword>
<evidence type="ECO:0000256" key="10">
    <source>
        <dbReference type="ARBA" id="ARBA00023033"/>
    </source>
</evidence>
<evidence type="ECO:0000256" key="6">
    <source>
        <dbReference type="ARBA" id="ARBA00022617"/>
    </source>
</evidence>
<evidence type="ECO:0000256" key="1">
    <source>
        <dbReference type="ARBA" id="ARBA00001971"/>
    </source>
</evidence>
<dbReference type="CDD" id="cd20628">
    <property type="entry name" value="CYP4"/>
    <property type="match status" value="1"/>
</dbReference>
<evidence type="ECO:0000256" key="5">
    <source>
        <dbReference type="ARBA" id="ARBA00010617"/>
    </source>
</evidence>
<dbReference type="PANTHER" id="PTHR24291:SF106">
    <property type="entry name" value="CYTOCHROME P450 4G1-RELATED"/>
    <property type="match status" value="1"/>
</dbReference>
<keyword evidence="12" id="KW-0472">Membrane</keyword>